<dbReference type="Proteomes" id="UP000664349">
    <property type="component" value="Unassembled WGS sequence"/>
</dbReference>
<protein>
    <submittedName>
        <fullName evidence="1">N-acetyltransferase</fullName>
    </submittedName>
</protein>
<dbReference type="EMBL" id="JAFLRD010000062">
    <property type="protein sequence ID" value="MBO0418500.1"/>
    <property type="molecule type" value="Genomic_DNA"/>
</dbReference>
<dbReference type="InterPro" id="IPR011004">
    <property type="entry name" value="Trimer_LpxA-like_sf"/>
</dbReference>
<sequence length="33" mass="3651">MSQVHIHPSAIVDDGAQIGENTRVWHWVHICGG</sequence>
<name>A0ABS3GTX1_9NEIS</name>
<accession>A0ABS3GTX1</accession>
<dbReference type="SUPFAM" id="SSF51161">
    <property type="entry name" value="Trimeric LpxA-like enzymes"/>
    <property type="match status" value="1"/>
</dbReference>
<evidence type="ECO:0000313" key="2">
    <source>
        <dbReference type="Proteomes" id="UP000664349"/>
    </source>
</evidence>
<feature type="non-terminal residue" evidence="1">
    <location>
        <position position="33"/>
    </location>
</feature>
<keyword evidence="2" id="KW-1185">Reference proteome</keyword>
<proteinExistence type="predicted"/>
<reference evidence="1 2" key="1">
    <citation type="submission" date="2021-03" db="EMBL/GenBank/DDBJ databases">
        <title>First Case of infection caused by Chromobacterium haemolyticum derived from water in China.</title>
        <authorList>
            <person name="Chen J."/>
            <person name="Liu C."/>
        </authorList>
    </citation>
    <scope>NUCLEOTIDE SEQUENCE [LARGE SCALE GENOMIC DNA]</scope>
    <source>
        <strain evidence="1 2">WJ-5</strain>
    </source>
</reference>
<gene>
    <name evidence="1" type="ORF">J1C50_23630</name>
</gene>
<organism evidence="1 2">
    <name type="scientific">Chromobacterium haemolyticum</name>
    <dbReference type="NCBI Taxonomy" id="394935"/>
    <lineage>
        <taxon>Bacteria</taxon>
        <taxon>Pseudomonadati</taxon>
        <taxon>Pseudomonadota</taxon>
        <taxon>Betaproteobacteria</taxon>
        <taxon>Neisseriales</taxon>
        <taxon>Chromobacteriaceae</taxon>
        <taxon>Chromobacterium</taxon>
    </lineage>
</organism>
<evidence type="ECO:0000313" key="1">
    <source>
        <dbReference type="EMBL" id="MBO0418500.1"/>
    </source>
</evidence>
<dbReference type="Gene3D" id="2.160.10.10">
    <property type="entry name" value="Hexapeptide repeat proteins"/>
    <property type="match status" value="1"/>
</dbReference>
<comment type="caution">
    <text evidence="1">The sequence shown here is derived from an EMBL/GenBank/DDBJ whole genome shotgun (WGS) entry which is preliminary data.</text>
</comment>